<dbReference type="Pfam" id="PF00144">
    <property type="entry name" value="Beta-lactamase"/>
    <property type="match status" value="1"/>
</dbReference>
<feature type="domain" description="Beta-lactamase-related" evidence="1">
    <location>
        <begin position="28"/>
        <end position="373"/>
    </location>
</feature>
<dbReference type="InterPro" id="IPR012338">
    <property type="entry name" value="Beta-lactam/transpept-like"/>
</dbReference>
<gene>
    <name evidence="3" type="ORF">Abiwalacus_02880</name>
</gene>
<reference evidence="3" key="1">
    <citation type="submission" date="2022-06" db="EMBL/GenBank/DDBJ databases">
        <title>Akkermansia biwalacus sp. nov., an anaerobic mucin-degrading bacterium isolated from human intestine.</title>
        <authorList>
            <person name="Kobayashi Y."/>
            <person name="Inoue S."/>
            <person name="Kawahara T."/>
            <person name="Kohda N."/>
        </authorList>
    </citation>
    <scope>NUCLEOTIDE SEQUENCE</scope>
    <source>
        <strain evidence="3">WON2089</strain>
    </source>
</reference>
<evidence type="ECO:0000259" key="1">
    <source>
        <dbReference type="Pfam" id="PF00144"/>
    </source>
</evidence>
<dbReference type="Proteomes" id="UP001062263">
    <property type="component" value="Chromosome"/>
</dbReference>
<dbReference type="Gene3D" id="3.40.710.10">
    <property type="entry name" value="DD-peptidase/beta-lactamase superfamily"/>
    <property type="match status" value="1"/>
</dbReference>
<dbReference type="InterPro" id="IPR005180">
    <property type="entry name" value="DUF302"/>
</dbReference>
<dbReference type="SUPFAM" id="SSF103247">
    <property type="entry name" value="TT1751-like"/>
    <property type="match status" value="1"/>
</dbReference>
<keyword evidence="4" id="KW-1185">Reference proteome</keyword>
<sequence>MSQDDSVAVQLPSRGRGNSRVAYLNRSIDQLIYDFMEEEKIPGMTLAIVQAPYIPRVVGYGLSDAETGLLASTNTLWPAAEISQAYAAIAAFQLVEQGSMEITDKVSRFVKDLPEAWKNVTVLQLLQHTSGIPDYRKSPQYDAARDYDPAELLSLVRLGDLEFPSGTDVRQSATNFLLLSMVVDAVAGMPYEEFVRQRQFQPLGLNHTMFGKDLGAVEQDNVREHANRHTLFKSREAYVNPAETASGYAVKDGKITPVPAAARSSLRGFADIWSTPEEISFWDVCLAGSILVKDEKHRDMIYKPVRLDNGKIVQAMAGWQFPHHKGLMDIKGGIPGFSSYICRFTDPAELVCVTLTANREGVDMTNLARRIAGALDPELGSGHLDDDSLYLYESTFGVDETMDRIEKILSARSIPVFARIDHGKNAREAGLEMPPSRVVVFGSPKVGTNLMLRNPGIATELPLRIAVWEDGRGSTWISFPHMEKIARAYGVEDMPAIAAIRKLLRDIASQAANVY</sequence>
<dbReference type="Pfam" id="PF03625">
    <property type="entry name" value="DUF302"/>
    <property type="match status" value="1"/>
</dbReference>
<dbReference type="InterPro" id="IPR035923">
    <property type="entry name" value="TT1751-like_sf"/>
</dbReference>
<dbReference type="RefSeq" id="WP_215435396.1">
    <property type="nucleotide sequence ID" value="NZ_AP025943.1"/>
</dbReference>
<accession>A0ABM7ZDE7</accession>
<dbReference type="PANTHER" id="PTHR46825:SF9">
    <property type="entry name" value="BETA-LACTAMASE-RELATED DOMAIN-CONTAINING PROTEIN"/>
    <property type="match status" value="1"/>
</dbReference>
<protein>
    <submittedName>
        <fullName evidence="3">Peptidase</fullName>
    </submittedName>
</protein>
<organism evidence="3 4">
    <name type="scientific">Akkermansia biwaensis</name>
    <dbReference type="NCBI Taxonomy" id="2946555"/>
    <lineage>
        <taxon>Bacteria</taxon>
        <taxon>Pseudomonadati</taxon>
        <taxon>Verrucomicrobiota</taxon>
        <taxon>Verrucomicrobiia</taxon>
        <taxon>Verrucomicrobiales</taxon>
        <taxon>Akkermansiaceae</taxon>
        <taxon>Akkermansia</taxon>
    </lineage>
</organism>
<dbReference type="CDD" id="cd14797">
    <property type="entry name" value="DUF302"/>
    <property type="match status" value="1"/>
</dbReference>
<dbReference type="Gene3D" id="3.30.310.70">
    <property type="entry name" value="TT1751-like domain"/>
    <property type="match status" value="1"/>
</dbReference>
<dbReference type="InterPro" id="IPR050491">
    <property type="entry name" value="AmpC-like"/>
</dbReference>
<dbReference type="InterPro" id="IPR001466">
    <property type="entry name" value="Beta-lactam-related"/>
</dbReference>
<evidence type="ECO:0000313" key="3">
    <source>
        <dbReference type="EMBL" id="BDL42714.1"/>
    </source>
</evidence>
<evidence type="ECO:0000259" key="2">
    <source>
        <dbReference type="Pfam" id="PF03625"/>
    </source>
</evidence>
<dbReference type="SUPFAM" id="SSF56601">
    <property type="entry name" value="beta-lactamase/transpeptidase-like"/>
    <property type="match status" value="1"/>
</dbReference>
<proteinExistence type="predicted"/>
<evidence type="ECO:0000313" key="4">
    <source>
        <dbReference type="Proteomes" id="UP001062263"/>
    </source>
</evidence>
<name>A0ABM7ZDE7_9BACT</name>
<dbReference type="EMBL" id="AP025943">
    <property type="protein sequence ID" value="BDL42714.1"/>
    <property type="molecule type" value="Genomic_DNA"/>
</dbReference>
<dbReference type="PANTHER" id="PTHR46825">
    <property type="entry name" value="D-ALANYL-D-ALANINE-CARBOXYPEPTIDASE/ENDOPEPTIDASE AMPH"/>
    <property type="match status" value="1"/>
</dbReference>
<feature type="domain" description="DUF302" evidence="2">
    <location>
        <begin position="420"/>
        <end position="479"/>
    </location>
</feature>